<dbReference type="Pfam" id="PF00675">
    <property type="entry name" value="Peptidase_M16"/>
    <property type="match status" value="1"/>
</dbReference>
<accession>A0AAE3M446</accession>
<dbReference type="Gene3D" id="3.30.830.10">
    <property type="entry name" value="Metalloenzyme, LuxS/M16 peptidase-like"/>
    <property type="match status" value="2"/>
</dbReference>
<feature type="domain" description="Peptidase M16 C-terminal" evidence="3">
    <location>
        <begin position="165"/>
        <end position="341"/>
    </location>
</feature>
<proteinExistence type="inferred from homology"/>
<gene>
    <name evidence="4" type="ORF">OM075_09315</name>
</gene>
<dbReference type="InterPro" id="IPR011765">
    <property type="entry name" value="Pept_M16_N"/>
</dbReference>
<dbReference type="GO" id="GO:0046872">
    <property type="term" value="F:metal ion binding"/>
    <property type="evidence" value="ECO:0007669"/>
    <property type="project" value="InterPro"/>
</dbReference>
<feature type="domain" description="Peptidase M16 N-terminal" evidence="2">
    <location>
        <begin position="17"/>
        <end position="158"/>
    </location>
</feature>
<keyword evidence="5" id="KW-1185">Reference proteome</keyword>
<dbReference type="Pfam" id="PF05193">
    <property type="entry name" value="Peptidase_M16_C"/>
    <property type="match status" value="1"/>
</dbReference>
<evidence type="ECO:0000313" key="4">
    <source>
        <dbReference type="EMBL" id="MCW3786666.1"/>
    </source>
</evidence>
<dbReference type="EMBL" id="JAPDPJ010000017">
    <property type="protein sequence ID" value="MCW3786666.1"/>
    <property type="molecule type" value="Genomic_DNA"/>
</dbReference>
<evidence type="ECO:0000259" key="2">
    <source>
        <dbReference type="Pfam" id="PF00675"/>
    </source>
</evidence>
<evidence type="ECO:0000256" key="1">
    <source>
        <dbReference type="ARBA" id="ARBA00007261"/>
    </source>
</evidence>
<dbReference type="InterPro" id="IPR011249">
    <property type="entry name" value="Metalloenz_LuxS/M16"/>
</dbReference>
<comment type="similarity">
    <text evidence="1">Belongs to the peptidase M16 family.</text>
</comment>
<organism evidence="4 5">
    <name type="scientific">Plebeiibacterium sediminum</name>
    <dbReference type="NCBI Taxonomy" id="2992112"/>
    <lineage>
        <taxon>Bacteria</taxon>
        <taxon>Pseudomonadati</taxon>
        <taxon>Bacteroidota</taxon>
        <taxon>Bacteroidia</taxon>
        <taxon>Marinilabiliales</taxon>
        <taxon>Marinilabiliaceae</taxon>
        <taxon>Plebeiibacterium</taxon>
    </lineage>
</organism>
<name>A0AAE3M446_9BACT</name>
<dbReference type="RefSeq" id="WP_301190230.1">
    <property type="nucleotide sequence ID" value="NZ_JAPDPJ010000017.1"/>
</dbReference>
<comment type="caution">
    <text evidence="4">The sequence shown here is derived from an EMBL/GenBank/DDBJ whole genome shotgun (WGS) entry which is preliminary data.</text>
</comment>
<dbReference type="PANTHER" id="PTHR11851">
    <property type="entry name" value="METALLOPROTEASE"/>
    <property type="match status" value="1"/>
</dbReference>
<protein>
    <submittedName>
        <fullName evidence="4">Insulinase family protein</fullName>
    </submittedName>
</protein>
<reference evidence="4" key="1">
    <citation type="submission" date="2022-10" db="EMBL/GenBank/DDBJ databases">
        <authorList>
            <person name="Yu W.X."/>
        </authorList>
    </citation>
    <scope>NUCLEOTIDE SEQUENCE</scope>
    <source>
        <strain evidence="4">AAT</strain>
    </source>
</reference>
<dbReference type="SUPFAM" id="SSF63411">
    <property type="entry name" value="LuxS/MPP-like metallohydrolase"/>
    <property type="match status" value="2"/>
</dbReference>
<dbReference type="PANTHER" id="PTHR11851:SF49">
    <property type="entry name" value="MITOCHONDRIAL-PROCESSING PEPTIDASE SUBUNIT ALPHA"/>
    <property type="match status" value="1"/>
</dbReference>
<dbReference type="Proteomes" id="UP001209229">
    <property type="component" value="Unassembled WGS sequence"/>
</dbReference>
<dbReference type="InterPro" id="IPR007863">
    <property type="entry name" value="Peptidase_M16_C"/>
</dbReference>
<sequence length="406" mass="46791">MEFNTYTLKNGIRIIHKSEKSEVGYCGIIINAGSRDEEEEEHGMAHFIEHVIFKGTKKRKAFHVLSRLEDVGGELNAYTTKEETCIYASFLKEDYERSMELIADISFHSIFPEKELEKEKEVIIDEINSYKDSPAELIFDDFEELLYPNHPIGRNILGEAKRLKKFTKNDILKFINKNYHTDQIVFCSVGSQSFKKVIKLAEKYFGDIPENRRVCKREDIPASKPSIIKTDKDTYQSHIIIGSTAYDYNHPKRLGLHLLNNLLGGPGMNSRLNMCLREKRGIAYNIESSYTPLYGTGVFSIYWGTDRKNVEKSLKIVFNELNKLRTQELGSMQLHKAKRQLKGQIAISSENRENLMLNIGKSHLLYNKVDSLTEVYHKIDQLTSSDLLDIANETFNPDNLSQLIYL</sequence>
<dbReference type="AlphaFoldDB" id="A0AAE3M446"/>
<evidence type="ECO:0000259" key="3">
    <source>
        <dbReference type="Pfam" id="PF05193"/>
    </source>
</evidence>
<dbReference type="InterPro" id="IPR050361">
    <property type="entry name" value="MPP/UQCRC_Complex"/>
</dbReference>
<evidence type="ECO:0000313" key="5">
    <source>
        <dbReference type="Proteomes" id="UP001209229"/>
    </source>
</evidence>